<dbReference type="EMBL" id="JACHNU010000002">
    <property type="protein sequence ID" value="MBB4662676.1"/>
    <property type="molecule type" value="Genomic_DNA"/>
</dbReference>
<gene>
    <name evidence="3" type="ORF">BDZ31_002262</name>
</gene>
<keyword evidence="1" id="KW-0812">Transmembrane</keyword>
<feature type="domain" description="Mce/MlaD" evidence="2">
    <location>
        <begin position="51"/>
        <end position="126"/>
    </location>
</feature>
<keyword evidence="1" id="KW-0472">Membrane</keyword>
<feature type="transmembrane region" description="Helical" evidence="1">
    <location>
        <begin position="12"/>
        <end position="31"/>
    </location>
</feature>
<reference evidence="3 4" key="1">
    <citation type="submission" date="2020-08" db="EMBL/GenBank/DDBJ databases">
        <title>Genomic Encyclopedia of Archaeal and Bacterial Type Strains, Phase II (KMG-II): from individual species to whole genera.</title>
        <authorList>
            <person name="Goeker M."/>
        </authorList>
    </citation>
    <scope>NUCLEOTIDE SEQUENCE [LARGE SCALE GENOMIC DNA]</scope>
    <source>
        <strain evidence="3 4">DSM 23288</strain>
    </source>
</reference>
<comment type="caution">
    <text evidence="3">The sequence shown here is derived from an EMBL/GenBank/DDBJ whole genome shotgun (WGS) entry which is preliminary data.</text>
</comment>
<organism evidence="3 4">
    <name type="scientific">Conexibacter arvalis</name>
    <dbReference type="NCBI Taxonomy" id="912552"/>
    <lineage>
        <taxon>Bacteria</taxon>
        <taxon>Bacillati</taxon>
        <taxon>Actinomycetota</taxon>
        <taxon>Thermoleophilia</taxon>
        <taxon>Solirubrobacterales</taxon>
        <taxon>Conexibacteraceae</taxon>
        <taxon>Conexibacter</taxon>
    </lineage>
</organism>
<evidence type="ECO:0000256" key="1">
    <source>
        <dbReference type="SAM" id="Phobius"/>
    </source>
</evidence>
<dbReference type="Pfam" id="PF02470">
    <property type="entry name" value="MlaD"/>
    <property type="match status" value="1"/>
</dbReference>
<accession>A0A840ICX3</accession>
<keyword evidence="4" id="KW-1185">Reference proteome</keyword>
<keyword evidence="1" id="KW-1133">Transmembrane helix</keyword>
<sequence>MKLAIRKHLRDFIAILALVVVAAIVGGYILAHQRIYFPGWVPIVGRDDFVIKGEFETAQAITPGQGQTVDIAGVQVGEISNVELANGRALVTMRISDRYKEIYPNATMLLRPKTGLKDMVVELDPGSREDGRGPVEEGYTIPVSQTLPDVNLDELLAVLDRDTRAYLQLLLNGAAIGLEGNGEELAQAFRMFDPLARDGKRASELLIERRRHIRRAITNFGKFTQALGRNNRELTRFVDASQAALRRFADQGANIEQTLAALPGTLQQTKSALEAAGEFAGEAGPALEALRPFARNLGPALRATRPFLTETTPIVRDQIRPFTREATPVITTLRPAARQLAAATPQLTTGFAIFNRFFNALAYRPNSGTTESYLFYLTWLGHLANSATSTQDAMGAMLRANLYVTCSAGVAVAGVKGGDIPEAAALTLAAQLSNFPDNSTMCPKPPEIP</sequence>
<proteinExistence type="predicted"/>
<dbReference type="PANTHER" id="PTHR33371">
    <property type="entry name" value="INTERMEMBRANE PHOSPHOLIPID TRANSPORT SYSTEM BINDING PROTEIN MLAD-RELATED"/>
    <property type="match status" value="1"/>
</dbReference>
<evidence type="ECO:0000259" key="2">
    <source>
        <dbReference type="Pfam" id="PF02470"/>
    </source>
</evidence>
<dbReference type="Proteomes" id="UP000585272">
    <property type="component" value="Unassembled WGS sequence"/>
</dbReference>
<dbReference type="InterPro" id="IPR052336">
    <property type="entry name" value="MlaD_Phospholipid_Transporter"/>
</dbReference>
<evidence type="ECO:0000313" key="4">
    <source>
        <dbReference type="Proteomes" id="UP000585272"/>
    </source>
</evidence>
<name>A0A840ICX3_9ACTN</name>
<dbReference type="PANTHER" id="PTHR33371:SF4">
    <property type="entry name" value="INTERMEMBRANE PHOSPHOLIPID TRANSPORT SYSTEM BINDING PROTEIN MLAD"/>
    <property type="match status" value="1"/>
</dbReference>
<dbReference type="RefSeq" id="WP_183342031.1">
    <property type="nucleotide sequence ID" value="NZ_JACHNU010000002.1"/>
</dbReference>
<dbReference type="InterPro" id="IPR003399">
    <property type="entry name" value="Mce/MlaD"/>
</dbReference>
<dbReference type="AlphaFoldDB" id="A0A840ICX3"/>
<evidence type="ECO:0000313" key="3">
    <source>
        <dbReference type="EMBL" id="MBB4662676.1"/>
    </source>
</evidence>
<protein>
    <submittedName>
        <fullName evidence="3">Phospholipid/cholesterol/gamma-HCH transport system substrate-binding protein</fullName>
    </submittedName>
</protein>